<protein>
    <recommendedName>
        <fullName evidence="3">RloB-like protein</fullName>
    </recommendedName>
</protein>
<sequence length="199" mass="22073">MTTRPGKTSTRKRRPTRQLAKRILVVTEGMKTEPQYVELLNAFLRSKGATAVVKRVGVGGDPLKVVRRCIDLRDQARGEERFDACVCLVDVDQHAALPAACELADRESVLLLVSNLKFEVWLRWHAEAKRSGLTSSQLDRLTQKLGLIKNKRLPPTFPIHQVHTACQIARQADPGLRAGRVGPDPSSAMPVLVDLLLGR</sequence>
<evidence type="ECO:0000313" key="1">
    <source>
        <dbReference type="EMBL" id="KGM14085.1"/>
    </source>
</evidence>
<dbReference type="Pfam" id="PF13707">
    <property type="entry name" value="RloB"/>
    <property type="match status" value="1"/>
</dbReference>
<gene>
    <name evidence="1" type="ORF">N869_04685</name>
</gene>
<name>A0A0A0C1M1_9CELL</name>
<comment type="caution">
    <text evidence="1">The sequence shown here is derived from an EMBL/GenBank/DDBJ whole genome shotgun (WGS) entry which is preliminary data.</text>
</comment>
<dbReference type="AlphaFoldDB" id="A0A0A0C1M1"/>
<reference evidence="1 2" key="1">
    <citation type="submission" date="2013-08" db="EMBL/GenBank/DDBJ databases">
        <title>Genome sequencing of Cellulomonas bogoriensis 69B4.</title>
        <authorList>
            <person name="Chen F."/>
            <person name="Li Y."/>
            <person name="Wang G."/>
        </authorList>
    </citation>
    <scope>NUCLEOTIDE SEQUENCE [LARGE SCALE GENOMIC DNA]</scope>
    <source>
        <strain evidence="1 2">69B4</strain>
    </source>
</reference>
<organism evidence="1 2">
    <name type="scientific">Cellulomonas bogoriensis 69B4 = DSM 16987</name>
    <dbReference type="NCBI Taxonomy" id="1386082"/>
    <lineage>
        <taxon>Bacteria</taxon>
        <taxon>Bacillati</taxon>
        <taxon>Actinomycetota</taxon>
        <taxon>Actinomycetes</taxon>
        <taxon>Micrococcales</taxon>
        <taxon>Cellulomonadaceae</taxon>
        <taxon>Cellulomonas</taxon>
    </lineage>
</organism>
<accession>A0A0A0C1M1</accession>
<evidence type="ECO:0008006" key="3">
    <source>
        <dbReference type="Google" id="ProtNLM"/>
    </source>
</evidence>
<evidence type="ECO:0000313" key="2">
    <source>
        <dbReference type="Proteomes" id="UP000054314"/>
    </source>
</evidence>
<dbReference type="Proteomes" id="UP000054314">
    <property type="component" value="Unassembled WGS sequence"/>
</dbReference>
<dbReference type="EMBL" id="AXCZ01000013">
    <property type="protein sequence ID" value="KGM14085.1"/>
    <property type="molecule type" value="Genomic_DNA"/>
</dbReference>
<proteinExistence type="predicted"/>
<keyword evidence="2" id="KW-1185">Reference proteome</keyword>
<dbReference type="InterPro" id="IPR025591">
    <property type="entry name" value="RloB"/>
</dbReference>